<reference evidence="2 3" key="1">
    <citation type="submission" date="2018-02" db="EMBL/GenBank/DDBJ databases">
        <title>Comparative genomes isolates from brazilian mangrove.</title>
        <authorList>
            <person name="Araujo J.E."/>
            <person name="Taketani R.G."/>
            <person name="Silva M.C.P."/>
            <person name="Loureco M.V."/>
            <person name="Andreote F.D."/>
        </authorList>
    </citation>
    <scope>NUCLEOTIDE SEQUENCE [LARGE SCALE GENOMIC DNA]</scope>
    <source>
        <strain evidence="2 3">NAP PRIS-MGV</strain>
    </source>
</reference>
<dbReference type="InterPro" id="IPR011453">
    <property type="entry name" value="DUF1559"/>
</dbReference>
<accession>A0A2S8G211</accession>
<dbReference type="Pfam" id="PF07596">
    <property type="entry name" value="SBP_bac_10"/>
    <property type="match status" value="1"/>
</dbReference>
<dbReference type="Gene3D" id="3.30.700.10">
    <property type="entry name" value="Glycoprotein, Type 4 Pilin"/>
    <property type="match status" value="1"/>
</dbReference>
<dbReference type="InterPro" id="IPR027558">
    <property type="entry name" value="Pre_pil_HX9DG_C"/>
</dbReference>
<evidence type="ECO:0000313" key="2">
    <source>
        <dbReference type="EMBL" id="PQO38485.1"/>
    </source>
</evidence>
<dbReference type="InterPro" id="IPR045584">
    <property type="entry name" value="Pilin-like"/>
</dbReference>
<dbReference type="PROSITE" id="PS00409">
    <property type="entry name" value="PROKAR_NTER_METHYL"/>
    <property type="match status" value="1"/>
</dbReference>
<name>A0A2S8G211_9BACT</name>
<proteinExistence type="predicted"/>
<dbReference type="Proteomes" id="UP000239388">
    <property type="component" value="Unassembled WGS sequence"/>
</dbReference>
<dbReference type="AlphaFoldDB" id="A0A2S8G211"/>
<gene>
    <name evidence="2" type="ORF">C5Y98_10545</name>
</gene>
<dbReference type="RefSeq" id="WP_105353914.1">
    <property type="nucleotide sequence ID" value="NZ_PUIB01000011.1"/>
</dbReference>
<dbReference type="PANTHER" id="PTHR30093:SF2">
    <property type="entry name" value="TYPE II SECRETION SYSTEM PROTEIN H"/>
    <property type="match status" value="1"/>
</dbReference>
<organism evidence="2 3">
    <name type="scientific">Blastopirellula marina</name>
    <dbReference type="NCBI Taxonomy" id="124"/>
    <lineage>
        <taxon>Bacteria</taxon>
        <taxon>Pseudomonadati</taxon>
        <taxon>Planctomycetota</taxon>
        <taxon>Planctomycetia</taxon>
        <taxon>Pirellulales</taxon>
        <taxon>Pirellulaceae</taxon>
        <taxon>Blastopirellula</taxon>
    </lineage>
</organism>
<evidence type="ECO:0000313" key="3">
    <source>
        <dbReference type="Proteomes" id="UP000239388"/>
    </source>
</evidence>
<sequence>MKRRGGFTLVELLVVIAIIGVLIALLLPAVQQAREAARRMSCTNNLKQIGLALHNYASTYTEMFPNNGWPYTGGYPSDFSPLAKLLPMIEQENLQNLIDFKLYMGHPASADLPAPLQVAAGTRVESFLCPSDPSDGINSLTMPGGTTINIAGTSYGMNVGSGLDDNYHPGNGKENDGLCWIGSKIRFASITDGTSNTVVFAESPVGSGTPPTSSSPKPDFRKFRAQMSSGVNLAMTNNAISNGFSGIESSISSWSADRQHYWLRGSVPTGPTLNGIFTPNYDCPDLVYGSSKATAARSYHPGGAMGCFADGSVRFLTDTTNGATYRALWTRAGGEVVSLSN</sequence>
<comment type="caution">
    <text evidence="2">The sequence shown here is derived from an EMBL/GenBank/DDBJ whole genome shotgun (WGS) entry which is preliminary data.</text>
</comment>
<dbReference type="NCBIfam" id="TIGR02532">
    <property type="entry name" value="IV_pilin_GFxxxE"/>
    <property type="match status" value="1"/>
</dbReference>
<dbReference type="EMBL" id="PUIB01000011">
    <property type="protein sequence ID" value="PQO38485.1"/>
    <property type="molecule type" value="Genomic_DNA"/>
</dbReference>
<dbReference type="InterPro" id="IPR012902">
    <property type="entry name" value="N_methyl_site"/>
</dbReference>
<dbReference type="SUPFAM" id="SSF54523">
    <property type="entry name" value="Pili subunits"/>
    <property type="match status" value="1"/>
</dbReference>
<dbReference type="Pfam" id="PF07963">
    <property type="entry name" value="N_methyl"/>
    <property type="match status" value="1"/>
</dbReference>
<evidence type="ECO:0000259" key="1">
    <source>
        <dbReference type="Pfam" id="PF07596"/>
    </source>
</evidence>
<dbReference type="NCBIfam" id="TIGR04294">
    <property type="entry name" value="pre_pil_HX9DG"/>
    <property type="match status" value="1"/>
</dbReference>
<feature type="domain" description="DUF1559" evidence="1">
    <location>
        <begin position="31"/>
        <end position="321"/>
    </location>
</feature>
<dbReference type="PANTHER" id="PTHR30093">
    <property type="entry name" value="GENERAL SECRETION PATHWAY PROTEIN G"/>
    <property type="match status" value="1"/>
</dbReference>
<dbReference type="OrthoDB" id="248923at2"/>
<protein>
    <submittedName>
        <fullName evidence="2">Prepilin-type cleavage/methylation domain-containing protein</fullName>
    </submittedName>
</protein>